<reference evidence="2" key="2">
    <citation type="submission" date="2020-11" db="EMBL/GenBank/DDBJ databases">
        <authorList>
            <person name="McCartney M.A."/>
            <person name="Auch B."/>
            <person name="Kono T."/>
            <person name="Mallez S."/>
            <person name="Becker A."/>
            <person name="Gohl D.M."/>
            <person name="Silverstein K.A.T."/>
            <person name="Koren S."/>
            <person name="Bechman K.B."/>
            <person name="Herman A."/>
            <person name="Abrahante J.E."/>
            <person name="Garbe J."/>
        </authorList>
    </citation>
    <scope>NUCLEOTIDE SEQUENCE</scope>
    <source>
        <strain evidence="2">Duluth1</strain>
        <tissue evidence="2">Whole animal</tissue>
    </source>
</reference>
<dbReference type="EMBL" id="JAIWYP010000014">
    <property type="protein sequence ID" value="KAH3712960.1"/>
    <property type="molecule type" value="Genomic_DNA"/>
</dbReference>
<sequence>MCYSSQAGRTQERKESTKRYQAEEQFSKLESDEKRKAIKETCVTKQPMTENWAD</sequence>
<dbReference type="AlphaFoldDB" id="A0A9D4BXU0"/>
<feature type="compositionally biased region" description="Polar residues" evidence="1">
    <location>
        <begin position="43"/>
        <end position="54"/>
    </location>
</feature>
<name>A0A9D4BXU0_DREPO</name>
<keyword evidence="3" id="KW-1185">Reference proteome</keyword>
<feature type="compositionally biased region" description="Basic and acidic residues" evidence="1">
    <location>
        <begin position="10"/>
        <end position="39"/>
    </location>
</feature>
<protein>
    <submittedName>
        <fullName evidence="2">Uncharacterized protein</fullName>
    </submittedName>
</protein>
<evidence type="ECO:0000313" key="3">
    <source>
        <dbReference type="Proteomes" id="UP000828390"/>
    </source>
</evidence>
<dbReference type="Proteomes" id="UP000828390">
    <property type="component" value="Unassembled WGS sequence"/>
</dbReference>
<organism evidence="2 3">
    <name type="scientific">Dreissena polymorpha</name>
    <name type="common">Zebra mussel</name>
    <name type="synonym">Mytilus polymorpha</name>
    <dbReference type="NCBI Taxonomy" id="45954"/>
    <lineage>
        <taxon>Eukaryota</taxon>
        <taxon>Metazoa</taxon>
        <taxon>Spiralia</taxon>
        <taxon>Lophotrochozoa</taxon>
        <taxon>Mollusca</taxon>
        <taxon>Bivalvia</taxon>
        <taxon>Autobranchia</taxon>
        <taxon>Heteroconchia</taxon>
        <taxon>Euheterodonta</taxon>
        <taxon>Imparidentia</taxon>
        <taxon>Neoheterodontei</taxon>
        <taxon>Myida</taxon>
        <taxon>Dreissenoidea</taxon>
        <taxon>Dreissenidae</taxon>
        <taxon>Dreissena</taxon>
    </lineage>
</organism>
<feature type="region of interest" description="Disordered" evidence="1">
    <location>
        <begin position="1"/>
        <end position="54"/>
    </location>
</feature>
<proteinExistence type="predicted"/>
<comment type="caution">
    <text evidence="2">The sequence shown here is derived from an EMBL/GenBank/DDBJ whole genome shotgun (WGS) entry which is preliminary data.</text>
</comment>
<reference evidence="2" key="1">
    <citation type="journal article" date="2019" name="bioRxiv">
        <title>The Genome of the Zebra Mussel, Dreissena polymorpha: A Resource for Invasive Species Research.</title>
        <authorList>
            <person name="McCartney M.A."/>
            <person name="Auch B."/>
            <person name="Kono T."/>
            <person name="Mallez S."/>
            <person name="Zhang Y."/>
            <person name="Obille A."/>
            <person name="Becker A."/>
            <person name="Abrahante J.E."/>
            <person name="Garbe J."/>
            <person name="Badalamenti J.P."/>
            <person name="Herman A."/>
            <person name="Mangelson H."/>
            <person name="Liachko I."/>
            <person name="Sullivan S."/>
            <person name="Sone E.D."/>
            <person name="Koren S."/>
            <person name="Silverstein K.A.T."/>
            <person name="Beckman K.B."/>
            <person name="Gohl D.M."/>
        </authorList>
    </citation>
    <scope>NUCLEOTIDE SEQUENCE</scope>
    <source>
        <strain evidence="2">Duluth1</strain>
        <tissue evidence="2">Whole animal</tissue>
    </source>
</reference>
<accession>A0A9D4BXU0</accession>
<evidence type="ECO:0000256" key="1">
    <source>
        <dbReference type="SAM" id="MobiDB-lite"/>
    </source>
</evidence>
<gene>
    <name evidence="2" type="ORF">DPMN_072722</name>
</gene>
<evidence type="ECO:0000313" key="2">
    <source>
        <dbReference type="EMBL" id="KAH3712960.1"/>
    </source>
</evidence>